<dbReference type="AlphaFoldDB" id="A0A395LGM4"/>
<accession>A0A395LGM4</accession>
<evidence type="ECO:0000313" key="1">
    <source>
        <dbReference type="EMBL" id="RDS75755.1"/>
    </source>
</evidence>
<proteinExistence type="predicted"/>
<evidence type="ECO:0008006" key="3">
    <source>
        <dbReference type="Google" id="ProtNLM"/>
    </source>
</evidence>
<sequence length="221" mass="25028">MTALPETQAAHGAYWDRGYCLIERFYPEEVARGFLIRLKSDLARQGIGMDRLLKEQPLLRQPATELYGYHYPPMATMHWGMTPAVAAIVGRELLPTYSYFRIYREGAICKVHGDRPACEHSVSLTLGYSHGRPWALEMARDPIADPYERADDAFREEEEPAAVSMMPGDAVLYRGVEHHHGRTTPNPNAWSAHLFLHWVDRDGPYAANAFDGNALPDKVDF</sequence>
<dbReference type="EMBL" id="QRBB01000002">
    <property type="protein sequence ID" value="RDS75755.1"/>
    <property type="molecule type" value="Genomic_DNA"/>
</dbReference>
<dbReference type="RefSeq" id="WP_115493023.1">
    <property type="nucleotide sequence ID" value="NZ_JACHWW010000002.1"/>
</dbReference>
<organism evidence="1 2">
    <name type="scientific">Alteriqipengyuania lutimaris</name>
    <dbReference type="NCBI Taxonomy" id="1538146"/>
    <lineage>
        <taxon>Bacteria</taxon>
        <taxon>Pseudomonadati</taxon>
        <taxon>Pseudomonadota</taxon>
        <taxon>Alphaproteobacteria</taxon>
        <taxon>Sphingomonadales</taxon>
        <taxon>Erythrobacteraceae</taxon>
        <taxon>Alteriqipengyuania</taxon>
    </lineage>
</organism>
<reference evidence="1 2" key="1">
    <citation type="submission" date="2018-07" db="EMBL/GenBank/DDBJ databases">
        <title>Erythrobacter nanhaiensis sp. nov., a novel member of the genus Erythrobacter isolated from the South China Sea.</title>
        <authorList>
            <person name="Chen X."/>
            <person name="Liu J."/>
        </authorList>
    </citation>
    <scope>NUCLEOTIDE SEQUENCE [LARGE SCALE GENOMIC DNA]</scope>
    <source>
        <strain evidence="1 2">S-5</strain>
    </source>
</reference>
<dbReference type="OrthoDB" id="7628041at2"/>
<protein>
    <recommendedName>
        <fullName evidence="3">Phytanoyl-CoA dioxygenase</fullName>
    </recommendedName>
</protein>
<evidence type="ECO:0000313" key="2">
    <source>
        <dbReference type="Proteomes" id="UP000254101"/>
    </source>
</evidence>
<comment type="caution">
    <text evidence="1">The sequence shown here is derived from an EMBL/GenBank/DDBJ whole genome shotgun (WGS) entry which is preliminary data.</text>
</comment>
<name>A0A395LGM4_9SPHN</name>
<dbReference type="Proteomes" id="UP000254101">
    <property type="component" value="Unassembled WGS sequence"/>
</dbReference>
<gene>
    <name evidence="1" type="ORF">DL238_13715</name>
</gene>
<keyword evidence="2" id="KW-1185">Reference proteome</keyword>